<accession>A0A1H3VGZ7</accession>
<dbReference type="Proteomes" id="UP000199041">
    <property type="component" value="Unassembled WGS sequence"/>
</dbReference>
<protein>
    <submittedName>
        <fullName evidence="1">Uncharacterized protein</fullName>
    </submittedName>
</protein>
<dbReference type="AlphaFoldDB" id="A0A1H3VGZ7"/>
<evidence type="ECO:0000313" key="1">
    <source>
        <dbReference type="EMBL" id="SDZ74087.1"/>
    </source>
</evidence>
<name>A0A1H3VGZ7_9BACT</name>
<keyword evidence="2" id="KW-1185">Reference proteome</keyword>
<dbReference type="EMBL" id="FNQY01000001">
    <property type="protein sequence ID" value="SDZ74087.1"/>
    <property type="molecule type" value="Genomic_DNA"/>
</dbReference>
<evidence type="ECO:0000313" key="2">
    <source>
        <dbReference type="Proteomes" id="UP000199041"/>
    </source>
</evidence>
<sequence>MDTDDLSEQTYKGVIVEADIFNDDLGLRFGFLAEKCSDDDGFLMLSEALIKELLGCTELRRAAEDIFFNGPVRLTDFKQCLRRILVNIEQVRLIPMEERSYEQC</sequence>
<gene>
    <name evidence="1" type="ORF">SAMN05192529_101118</name>
</gene>
<dbReference type="OrthoDB" id="1467641at2"/>
<proteinExistence type="predicted"/>
<reference evidence="1 2" key="1">
    <citation type="submission" date="2016-10" db="EMBL/GenBank/DDBJ databases">
        <authorList>
            <person name="de Groot N.N."/>
        </authorList>
    </citation>
    <scope>NUCLEOTIDE SEQUENCE [LARGE SCALE GENOMIC DNA]</scope>
    <source>
        <strain evidence="1 2">Vu-144</strain>
    </source>
</reference>
<organism evidence="1 2">
    <name type="scientific">Arachidicoccus rhizosphaerae</name>
    <dbReference type="NCBI Taxonomy" id="551991"/>
    <lineage>
        <taxon>Bacteria</taxon>
        <taxon>Pseudomonadati</taxon>
        <taxon>Bacteroidota</taxon>
        <taxon>Chitinophagia</taxon>
        <taxon>Chitinophagales</taxon>
        <taxon>Chitinophagaceae</taxon>
        <taxon>Arachidicoccus</taxon>
    </lineage>
</organism>
<dbReference type="RefSeq" id="WP_091392095.1">
    <property type="nucleotide sequence ID" value="NZ_FNQY01000001.1"/>
</dbReference>